<dbReference type="InterPro" id="IPR019088">
    <property type="entry name" value="CHP02186-rel_TM"/>
</dbReference>
<evidence type="ECO:0000313" key="3">
    <source>
        <dbReference type="EMBL" id="TFU03514.1"/>
    </source>
</evidence>
<protein>
    <recommendedName>
        <fullName evidence="5">TIGR02186 family protein</fullName>
    </recommendedName>
</protein>
<reference evidence="3 4" key="1">
    <citation type="submission" date="2019-02" db="EMBL/GenBank/DDBJ databases">
        <title>Polymorphobacter sp. isolated from the lake at the Tibet of China.</title>
        <authorList>
            <person name="Li A."/>
        </authorList>
    </citation>
    <scope>NUCLEOTIDE SEQUENCE [LARGE SCALE GENOMIC DNA]</scope>
    <source>
        <strain evidence="3 4">DJ1R-1</strain>
    </source>
</reference>
<feature type="transmembrane region" description="Helical" evidence="1">
    <location>
        <begin position="227"/>
        <end position="248"/>
    </location>
</feature>
<feature type="signal peptide" evidence="2">
    <location>
        <begin position="1"/>
        <end position="18"/>
    </location>
</feature>
<dbReference type="EMBL" id="SIHO01000002">
    <property type="protein sequence ID" value="TFU03514.1"/>
    <property type="molecule type" value="Genomic_DNA"/>
</dbReference>
<proteinExistence type="predicted"/>
<gene>
    <name evidence="3" type="ORF">EUV02_10140</name>
</gene>
<evidence type="ECO:0000256" key="1">
    <source>
        <dbReference type="SAM" id="Phobius"/>
    </source>
</evidence>
<keyword evidence="4" id="KW-1185">Reference proteome</keyword>
<dbReference type="OrthoDB" id="9815212at2"/>
<accession>A0A4Y9EPG3</accession>
<keyword evidence="1" id="KW-0812">Transmembrane</keyword>
<feature type="chain" id="PRO_5021330399" description="TIGR02186 family protein" evidence="2">
    <location>
        <begin position="19"/>
        <end position="251"/>
    </location>
</feature>
<evidence type="ECO:0000256" key="2">
    <source>
        <dbReference type="SAM" id="SignalP"/>
    </source>
</evidence>
<organism evidence="3 4">
    <name type="scientific">Glacieibacterium arshaanense</name>
    <dbReference type="NCBI Taxonomy" id="2511025"/>
    <lineage>
        <taxon>Bacteria</taxon>
        <taxon>Pseudomonadati</taxon>
        <taxon>Pseudomonadota</taxon>
        <taxon>Alphaproteobacteria</taxon>
        <taxon>Sphingomonadales</taxon>
        <taxon>Sphingosinicellaceae</taxon>
        <taxon>Glacieibacterium</taxon>
    </lineage>
</organism>
<evidence type="ECO:0000313" key="4">
    <source>
        <dbReference type="Proteomes" id="UP000297737"/>
    </source>
</evidence>
<keyword evidence="2" id="KW-0732">Signal</keyword>
<sequence>MSRLLALFAIWLACTAAAPVKLITDISQSRIDIIYTFKGAELLVFGAIQYANGQVPDEPPGLAVVMRGPAEPVTVRKKARVAGIWVNTRSARFESAPGFYAVATSKPIAKLVDQRTATIWEIGVDSLQLSPTGNATPAETEEFEHGLIDLRRRNGLFAEHEGAVGISQNILYRARIAIPSSVPVGSYTAQIFLIKNGEVIAQSTSPVEIDKSGFERWVFVAAHNHSLAYGLAAVAAALLAGWGAGLIVRRN</sequence>
<dbReference type="RefSeq" id="WP_135246106.1">
    <property type="nucleotide sequence ID" value="NZ_SIHO01000002.1"/>
</dbReference>
<evidence type="ECO:0008006" key="5">
    <source>
        <dbReference type="Google" id="ProtNLM"/>
    </source>
</evidence>
<name>A0A4Y9EPG3_9SPHN</name>
<comment type="caution">
    <text evidence="3">The sequence shown here is derived from an EMBL/GenBank/DDBJ whole genome shotgun (WGS) entry which is preliminary data.</text>
</comment>
<dbReference type="AlphaFoldDB" id="A0A4Y9EPG3"/>
<dbReference type="Proteomes" id="UP000297737">
    <property type="component" value="Unassembled WGS sequence"/>
</dbReference>
<keyword evidence="1" id="KW-0472">Membrane</keyword>
<keyword evidence="1" id="KW-1133">Transmembrane helix</keyword>
<dbReference type="Pfam" id="PF09608">
    <property type="entry name" value="Alph_Pro_TM"/>
    <property type="match status" value="1"/>
</dbReference>